<evidence type="ECO:0000313" key="6">
    <source>
        <dbReference type="EMBL" id="KAF6751294.1"/>
    </source>
</evidence>
<dbReference type="OrthoDB" id="1696305at2759"/>
<dbReference type="AlphaFoldDB" id="A0A8H6M2Y8"/>
<comment type="subcellular location">
    <subcellularLocation>
        <location evidence="1">Mitochondrion</location>
    </subcellularLocation>
</comment>
<dbReference type="SUPFAM" id="SSF52833">
    <property type="entry name" value="Thioredoxin-like"/>
    <property type="match status" value="1"/>
</dbReference>
<dbReference type="PANTHER" id="PTHR13274:SF2">
    <property type="entry name" value="SMALL RIBOSOMAL SUBUNIT PROTEIN MS25"/>
    <property type="match status" value="1"/>
</dbReference>
<dbReference type="InterPro" id="IPR036249">
    <property type="entry name" value="Thioredoxin-like_sf"/>
</dbReference>
<feature type="compositionally biased region" description="Basic and acidic residues" evidence="5">
    <location>
        <begin position="167"/>
        <end position="177"/>
    </location>
</feature>
<organism evidence="6 7">
    <name type="scientific">Ephemerocybe angulata</name>
    <dbReference type="NCBI Taxonomy" id="980116"/>
    <lineage>
        <taxon>Eukaryota</taxon>
        <taxon>Fungi</taxon>
        <taxon>Dikarya</taxon>
        <taxon>Basidiomycota</taxon>
        <taxon>Agaricomycotina</taxon>
        <taxon>Agaricomycetes</taxon>
        <taxon>Agaricomycetidae</taxon>
        <taxon>Agaricales</taxon>
        <taxon>Agaricineae</taxon>
        <taxon>Psathyrellaceae</taxon>
        <taxon>Ephemerocybe</taxon>
    </lineage>
</organism>
<keyword evidence="2" id="KW-0689">Ribosomal protein</keyword>
<reference evidence="6 7" key="1">
    <citation type="submission" date="2020-07" db="EMBL/GenBank/DDBJ databases">
        <title>Comparative genomics of pyrophilous fungi reveals a link between fire events and developmental genes.</title>
        <authorList>
            <consortium name="DOE Joint Genome Institute"/>
            <person name="Steindorff A.S."/>
            <person name="Carver A."/>
            <person name="Calhoun S."/>
            <person name="Stillman K."/>
            <person name="Liu H."/>
            <person name="Lipzen A."/>
            <person name="Pangilinan J."/>
            <person name="Labutti K."/>
            <person name="Bruns T.D."/>
            <person name="Grigoriev I.V."/>
        </authorList>
    </citation>
    <scope>NUCLEOTIDE SEQUENCE [LARGE SCALE GENOMIC DNA]</scope>
    <source>
        <strain evidence="6 7">CBS 144469</strain>
    </source>
</reference>
<dbReference type="GO" id="GO:1990904">
    <property type="term" value="C:ribonucleoprotein complex"/>
    <property type="evidence" value="ECO:0007669"/>
    <property type="project" value="UniProtKB-KW"/>
</dbReference>
<sequence length="210" mass="22399">MSAAAPKIKALAQGGPSKLTTILKQLNAKPRLGLQGVKSLKLTYAFRNDHFGARHFAKEDLPRIRWANPELDIQVERVNKTKEEQWKPELVVSFADNTSRTIPLANKLSTSITLELMNVAGGKSWEEHRAAAEAAGEPILPSDPSLPQPSPLKKTAAAAQGLPSFAEFKKTHPEAGKPKIVTTTAPTKEKKDAAPLAGAFASAAAAAPPS</sequence>
<dbReference type="GO" id="GO:0005840">
    <property type="term" value="C:ribosome"/>
    <property type="evidence" value="ECO:0007669"/>
    <property type="project" value="UniProtKB-KW"/>
</dbReference>
<evidence type="ECO:0000256" key="4">
    <source>
        <dbReference type="ARBA" id="ARBA00023274"/>
    </source>
</evidence>
<evidence type="ECO:0000256" key="2">
    <source>
        <dbReference type="ARBA" id="ARBA00022980"/>
    </source>
</evidence>
<evidence type="ECO:0000313" key="7">
    <source>
        <dbReference type="Proteomes" id="UP000521943"/>
    </source>
</evidence>
<keyword evidence="4" id="KW-0687">Ribonucleoprotein</keyword>
<dbReference type="GO" id="GO:0005739">
    <property type="term" value="C:mitochondrion"/>
    <property type="evidence" value="ECO:0007669"/>
    <property type="project" value="UniProtKB-SubCell"/>
</dbReference>
<feature type="region of interest" description="Disordered" evidence="5">
    <location>
        <begin position="137"/>
        <end position="194"/>
    </location>
</feature>
<keyword evidence="3" id="KW-0496">Mitochondrion</keyword>
<proteinExistence type="predicted"/>
<evidence type="ECO:0000256" key="3">
    <source>
        <dbReference type="ARBA" id="ARBA00023128"/>
    </source>
</evidence>
<comment type="caution">
    <text evidence="6">The sequence shown here is derived from an EMBL/GenBank/DDBJ whole genome shotgun (WGS) entry which is preliminary data.</text>
</comment>
<evidence type="ECO:0008006" key="8">
    <source>
        <dbReference type="Google" id="ProtNLM"/>
    </source>
</evidence>
<protein>
    <recommendedName>
        <fullName evidence="8">Ribosomal protein/NADH dehydrogenase domain-containing protein</fullName>
    </recommendedName>
</protein>
<dbReference type="EMBL" id="JACGCI010000051">
    <property type="protein sequence ID" value="KAF6751294.1"/>
    <property type="molecule type" value="Genomic_DNA"/>
</dbReference>
<dbReference type="InterPro" id="IPR040049">
    <property type="entry name" value="Ribosomal_mS25/mL61"/>
</dbReference>
<evidence type="ECO:0000256" key="1">
    <source>
        <dbReference type="ARBA" id="ARBA00004173"/>
    </source>
</evidence>
<dbReference type="Proteomes" id="UP000521943">
    <property type="component" value="Unassembled WGS sequence"/>
</dbReference>
<name>A0A8H6M2Y8_9AGAR</name>
<keyword evidence="7" id="KW-1185">Reference proteome</keyword>
<dbReference type="PANTHER" id="PTHR13274">
    <property type="entry name" value="MITOCHONDRIAL RIBOSOMAL PROTEIN S25"/>
    <property type="match status" value="1"/>
</dbReference>
<dbReference type="GO" id="GO:0003735">
    <property type="term" value="F:structural constituent of ribosome"/>
    <property type="evidence" value="ECO:0007669"/>
    <property type="project" value="InterPro"/>
</dbReference>
<gene>
    <name evidence="6" type="ORF">DFP72DRAFT_1172369</name>
</gene>
<accession>A0A8H6M2Y8</accession>
<evidence type="ECO:0000256" key="5">
    <source>
        <dbReference type="SAM" id="MobiDB-lite"/>
    </source>
</evidence>